<organism evidence="1">
    <name type="scientific">mine drainage metagenome</name>
    <dbReference type="NCBI Taxonomy" id="410659"/>
    <lineage>
        <taxon>unclassified sequences</taxon>
        <taxon>metagenomes</taxon>
        <taxon>ecological metagenomes</taxon>
    </lineage>
</organism>
<proteinExistence type="predicted"/>
<dbReference type="AlphaFoldDB" id="T1CD49"/>
<dbReference type="EMBL" id="AUZZ01001345">
    <property type="protein sequence ID" value="EQD64615.1"/>
    <property type="molecule type" value="Genomic_DNA"/>
</dbReference>
<reference evidence="1" key="2">
    <citation type="journal article" date="2014" name="ISME J.">
        <title>Microbial stratification in low pH oxic and suboxic macroscopic growths along an acid mine drainage.</title>
        <authorList>
            <person name="Mendez-Garcia C."/>
            <person name="Mesa V."/>
            <person name="Sprenger R.R."/>
            <person name="Richter M."/>
            <person name="Diez M.S."/>
            <person name="Solano J."/>
            <person name="Bargiela R."/>
            <person name="Golyshina O.V."/>
            <person name="Manteca A."/>
            <person name="Ramos J.L."/>
            <person name="Gallego J.R."/>
            <person name="Llorente I."/>
            <person name="Martins Dos Santos V.A."/>
            <person name="Jensen O.N."/>
            <person name="Pelaez A.I."/>
            <person name="Sanchez J."/>
            <person name="Ferrer M."/>
        </authorList>
    </citation>
    <scope>NUCLEOTIDE SEQUENCE</scope>
</reference>
<gene>
    <name evidence="1" type="ORF">B2A_01906</name>
</gene>
<name>T1CD49_9ZZZZ</name>
<accession>T1CD49</accession>
<reference evidence="1" key="1">
    <citation type="submission" date="2013-08" db="EMBL/GenBank/DDBJ databases">
        <authorList>
            <person name="Mendez C."/>
            <person name="Richter M."/>
            <person name="Ferrer M."/>
            <person name="Sanchez J."/>
        </authorList>
    </citation>
    <scope>NUCLEOTIDE SEQUENCE</scope>
</reference>
<evidence type="ECO:0000313" key="1">
    <source>
        <dbReference type="EMBL" id="EQD64615.1"/>
    </source>
</evidence>
<comment type="caution">
    <text evidence="1">The sequence shown here is derived from an EMBL/GenBank/DDBJ whole genome shotgun (WGS) entry which is preliminary data.</text>
</comment>
<sequence>MGATIVVDQEAAAFKPEGASHTVWCLFEKLYDKNTYPHHPEWSCVAIGRLDTALARVFESPPIARAG</sequence>
<protein>
    <submittedName>
        <fullName evidence="1">Uncharacterized protein</fullName>
    </submittedName>
</protein>